<sequence>MRRRQRAIRPDQWTHPGLLRASKEARLTGMGLWGIADDEGRLEIRPDLIAGALYPGDPTMTSDVIETHLLELDEAGFVTLYQSGGRGWMELSSPLVTQRPRPSTAPPPPDMEHSGTFVAVGGAREREEREREERASAWAAWEAEQERGRVPARPLLMDAPPIGCPEHPNGRFADCGPCGTARRRHDRWLAERRYSEQVERYEAAADDDEPF</sequence>
<keyword evidence="3" id="KW-1185">Reference proteome</keyword>
<evidence type="ECO:0000313" key="2">
    <source>
        <dbReference type="EMBL" id="QPE04110.1"/>
    </source>
</evidence>
<dbReference type="KEGG" id="msf:IT882_13000"/>
<dbReference type="EMBL" id="CP064760">
    <property type="protein sequence ID" value="QPE04110.1"/>
    <property type="molecule type" value="Genomic_DNA"/>
</dbReference>
<dbReference type="RefSeq" id="WP_195692201.1">
    <property type="nucleotide sequence ID" value="NZ_CP064760.1"/>
</dbReference>
<evidence type="ECO:0000313" key="3">
    <source>
        <dbReference type="Proteomes" id="UP000594480"/>
    </source>
</evidence>
<dbReference type="AlphaFoldDB" id="A0A7S8MXB7"/>
<dbReference type="Proteomes" id="UP000594480">
    <property type="component" value="Chromosome"/>
</dbReference>
<evidence type="ECO:0000256" key="1">
    <source>
        <dbReference type="SAM" id="MobiDB-lite"/>
    </source>
</evidence>
<feature type="region of interest" description="Disordered" evidence="1">
    <location>
        <begin position="96"/>
        <end position="115"/>
    </location>
</feature>
<protein>
    <submittedName>
        <fullName evidence="2">Uncharacterized protein</fullName>
    </submittedName>
</protein>
<proteinExistence type="predicted"/>
<accession>A0A7S8MXB7</accession>
<organism evidence="2 3">
    <name type="scientific">Microbacterium schleiferi</name>
    <dbReference type="NCBI Taxonomy" id="69362"/>
    <lineage>
        <taxon>Bacteria</taxon>
        <taxon>Bacillati</taxon>
        <taxon>Actinomycetota</taxon>
        <taxon>Actinomycetes</taxon>
        <taxon>Micrococcales</taxon>
        <taxon>Microbacteriaceae</taxon>
        <taxon>Microbacterium</taxon>
    </lineage>
</organism>
<name>A0A7S8MXB7_9MICO</name>
<gene>
    <name evidence="2" type="ORF">IT882_13000</name>
</gene>
<reference evidence="2 3" key="1">
    <citation type="submission" date="2020-11" db="EMBL/GenBank/DDBJ databases">
        <title>Amino acid is mineralized and recycled by bacteria in oceanic microbiome.</title>
        <authorList>
            <person name="Zheng L.Y."/>
        </authorList>
    </citation>
    <scope>NUCLEOTIDE SEQUENCE [LARGE SCALE GENOMIC DNA]</scope>
    <source>
        <strain evidence="2 3">A32-1</strain>
    </source>
</reference>